<evidence type="ECO:0000313" key="4">
    <source>
        <dbReference type="Proteomes" id="UP000228987"/>
    </source>
</evidence>
<evidence type="ECO:0000313" key="3">
    <source>
        <dbReference type="EMBL" id="PCJ43305.1"/>
    </source>
</evidence>
<dbReference type="InterPro" id="IPR014710">
    <property type="entry name" value="RmlC-like_jellyroll"/>
</dbReference>
<dbReference type="Gene3D" id="2.60.120.10">
    <property type="entry name" value="Jelly Rolls"/>
    <property type="match status" value="1"/>
</dbReference>
<organism evidence="3 4">
    <name type="scientific">SAR86 cluster bacterium</name>
    <dbReference type="NCBI Taxonomy" id="2030880"/>
    <lineage>
        <taxon>Bacteria</taxon>
        <taxon>Pseudomonadati</taxon>
        <taxon>Pseudomonadota</taxon>
        <taxon>Gammaproteobacteria</taxon>
        <taxon>SAR86 cluster</taxon>
    </lineage>
</organism>
<comment type="caution">
    <text evidence="3">The sequence shown here is derived from an EMBL/GenBank/DDBJ whole genome shotgun (WGS) entry which is preliminary data.</text>
</comment>
<reference evidence="4" key="1">
    <citation type="submission" date="2017-08" db="EMBL/GenBank/DDBJ databases">
        <title>A dynamic microbial community with high functional redundancy inhabits the cold, oxic subseafloor aquifer.</title>
        <authorList>
            <person name="Tully B.J."/>
            <person name="Wheat C.G."/>
            <person name="Glazer B.T."/>
            <person name="Huber J.A."/>
        </authorList>
    </citation>
    <scope>NUCLEOTIDE SEQUENCE [LARGE SCALE GENOMIC DNA]</scope>
</reference>
<dbReference type="Pfam" id="PF03848">
    <property type="entry name" value="TehB"/>
    <property type="match status" value="1"/>
</dbReference>
<dbReference type="Proteomes" id="UP000228987">
    <property type="component" value="Unassembled WGS sequence"/>
</dbReference>
<dbReference type="AlphaFoldDB" id="A0A2A5CIH4"/>
<dbReference type="InterPro" id="IPR015392">
    <property type="entry name" value="TehB/YeaR-like_dom"/>
</dbReference>
<evidence type="ECO:0000259" key="2">
    <source>
        <dbReference type="Pfam" id="PF09313"/>
    </source>
</evidence>
<dbReference type="Pfam" id="PF09313">
    <property type="entry name" value="TehB-like"/>
    <property type="match status" value="1"/>
</dbReference>
<dbReference type="CDD" id="cd02440">
    <property type="entry name" value="AdoMet_MTases"/>
    <property type="match status" value="1"/>
</dbReference>
<accession>A0A2A5CIH4</accession>
<protein>
    <submittedName>
        <fullName evidence="3">Uncharacterized protein</fullName>
    </submittedName>
</protein>
<dbReference type="EMBL" id="NVWI01000001">
    <property type="protein sequence ID" value="PCJ43305.1"/>
    <property type="molecule type" value="Genomic_DNA"/>
</dbReference>
<dbReference type="InterPro" id="IPR029063">
    <property type="entry name" value="SAM-dependent_MTases_sf"/>
</dbReference>
<proteinExistence type="predicted"/>
<dbReference type="InterPro" id="IPR015985">
    <property type="entry name" value="TehB-like_dom"/>
</dbReference>
<dbReference type="Gene3D" id="3.40.50.150">
    <property type="entry name" value="Vaccinia Virus protein VP39"/>
    <property type="match status" value="1"/>
</dbReference>
<name>A0A2A5CIH4_9GAMM</name>
<dbReference type="SUPFAM" id="SSF51197">
    <property type="entry name" value="Clavaminate synthase-like"/>
    <property type="match status" value="1"/>
</dbReference>
<evidence type="ECO:0000259" key="1">
    <source>
        <dbReference type="Pfam" id="PF03848"/>
    </source>
</evidence>
<dbReference type="SUPFAM" id="SSF53335">
    <property type="entry name" value="S-adenosyl-L-methionine-dependent methyltransferases"/>
    <property type="match status" value="1"/>
</dbReference>
<feature type="domain" description="TehB/YeaR-like" evidence="2">
    <location>
        <begin position="26"/>
        <end position="81"/>
    </location>
</feature>
<feature type="domain" description="Tellurite resistance methyltransferase TehB-like" evidence="1">
    <location>
        <begin position="94"/>
        <end position="296"/>
    </location>
</feature>
<gene>
    <name evidence="3" type="ORF">COA71_00030</name>
</gene>
<sequence>MENIRKLPNTFLKYKTLKLTPKVLKFLSGRHNTKIGTWGEIILSSGHARFEFLGKQDQVNLQENVKENIPFIVPPASWHRLIGETEKIEGCINFYCHPHSFFHKNYKLTKPHSNVVKLNDLYLKTIFDSAKILEILDLGCGRGRNSLYLSQFSHQIFSTDIDPEQLGALTNIIAEEAIDNIQVEQMDLEQVYIEKQFDVILLNVVLQFLAKDKVWPLLKLAQEHTSIGGLHSIVCPMKTPGMAWPSHFTFTLETNELRDFYLDNSWAILEYNEDFGSLHRLDENGIPISGRFASMIAQRVV</sequence>